<comment type="caution">
    <text evidence="2">The sequence shown here is derived from an EMBL/GenBank/DDBJ whole genome shotgun (WGS) entry which is preliminary data.</text>
</comment>
<reference evidence="2" key="1">
    <citation type="journal article" date="2019" name="Beilstein J. Org. Chem.">
        <title>Nanangenines: drimane sesquiterpenoids as the dominant metabolite cohort of a novel Australian fungus, Aspergillus nanangensis.</title>
        <authorList>
            <person name="Lacey H.J."/>
            <person name="Gilchrist C.L.M."/>
            <person name="Crombie A."/>
            <person name="Kalaitzis J.A."/>
            <person name="Vuong D."/>
            <person name="Rutledge P.J."/>
            <person name="Turner P."/>
            <person name="Pitt J.I."/>
            <person name="Lacey E."/>
            <person name="Chooi Y.H."/>
            <person name="Piggott A.M."/>
        </authorList>
    </citation>
    <scope>NUCLEOTIDE SEQUENCE</scope>
    <source>
        <strain evidence="2">MST-FP2251</strain>
    </source>
</reference>
<accession>A0AAD4CE32</accession>
<evidence type="ECO:0000313" key="2">
    <source>
        <dbReference type="EMBL" id="KAF9884573.1"/>
    </source>
</evidence>
<keyword evidence="3" id="KW-1185">Reference proteome</keyword>
<evidence type="ECO:0000313" key="3">
    <source>
        <dbReference type="Proteomes" id="UP001194746"/>
    </source>
</evidence>
<sequence length="541" mass="62097">MLHTLPLEILYMVAELLPWYTIRSMSQVSTGLYTTLVPRLYESIRFRTGSEWALNDLDIDLFFRRHGGLRTAQFLHHTKRIARFNRCVYYKTPRLPTVSHGYSILGSPHEPTAHEDFIADLSAQLGRVFALLNPDTLHLFCWYLGTCMPTGILDDNGYLIHHQKNLHRVSLITDGTCPHAGQSFRGLTELTSLADIAWEGIRHRWEIDVLRICLQRNQTHLRKLQIGFLLCGTDCLTVPELTQPWLGLPNEPYAPRPFLLLTSLSLSNVRFPGEVLNSAPTLSFQSLQELRLLRCDNQLRFLWLLAQTDNPPPLKRLEVNSDLLHESDDRLVYMAIVELLLSLHGLQHLHIKLTNFPRLLPGLREAILRHQSSLRSFSFHERQLIAVDEGGFFEDVRDVSPRWTRDIPQVIQHCALTAVGLCLTPLIAHNLFVHVAEHSSIQLLHIRFSGEERVHRNLRREIMFELHKKGVQSHCARRHNREASTLYRIFSAFAWTAADQRYVRSGPVNIEAREFVAFSQWAFGATGLPALQVLALGDFSH</sequence>
<feature type="domain" description="F-box" evidence="1">
    <location>
        <begin position="1"/>
        <end position="44"/>
    </location>
</feature>
<dbReference type="AlphaFoldDB" id="A0AAD4CE32"/>
<dbReference type="Proteomes" id="UP001194746">
    <property type="component" value="Unassembled WGS sequence"/>
</dbReference>
<name>A0AAD4CE32_ASPNN</name>
<dbReference type="InterPro" id="IPR001810">
    <property type="entry name" value="F-box_dom"/>
</dbReference>
<organism evidence="2 3">
    <name type="scientific">Aspergillus nanangensis</name>
    <dbReference type="NCBI Taxonomy" id="2582783"/>
    <lineage>
        <taxon>Eukaryota</taxon>
        <taxon>Fungi</taxon>
        <taxon>Dikarya</taxon>
        <taxon>Ascomycota</taxon>
        <taxon>Pezizomycotina</taxon>
        <taxon>Eurotiomycetes</taxon>
        <taxon>Eurotiomycetidae</taxon>
        <taxon>Eurotiales</taxon>
        <taxon>Aspergillaceae</taxon>
        <taxon>Aspergillus</taxon>
        <taxon>Aspergillus subgen. Circumdati</taxon>
    </lineage>
</organism>
<proteinExistence type="predicted"/>
<gene>
    <name evidence="2" type="ORF">FE257_001457</name>
</gene>
<dbReference type="PROSITE" id="PS50181">
    <property type="entry name" value="FBOX"/>
    <property type="match status" value="1"/>
</dbReference>
<evidence type="ECO:0000259" key="1">
    <source>
        <dbReference type="PROSITE" id="PS50181"/>
    </source>
</evidence>
<protein>
    <recommendedName>
        <fullName evidence="1">F-box domain-containing protein</fullName>
    </recommendedName>
</protein>
<reference evidence="2" key="2">
    <citation type="submission" date="2020-02" db="EMBL/GenBank/DDBJ databases">
        <authorList>
            <person name="Gilchrist C.L.M."/>
            <person name="Chooi Y.-H."/>
        </authorList>
    </citation>
    <scope>NUCLEOTIDE SEQUENCE</scope>
    <source>
        <strain evidence="2">MST-FP2251</strain>
    </source>
</reference>
<dbReference type="EMBL" id="VCAU01000118">
    <property type="protein sequence ID" value="KAF9884573.1"/>
    <property type="molecule type" value="Genomic_DNA"/>
</dbReference>